<keyword evidence="1" id="KW-0732">Signal</keyword>
<evidence type="ECO:0000313" key="2">
    <source>
        <dbReference type="EMBL" id="MCA9756136.1"/>
    </source>
</evidence>
<protein>
    <submittedName>
        <fullName evidence="2">Cytochrome c3 family protein</fullName>
    </submittedName>
</protein>
<accession>A0A956ND41</accession>
<reference evidence="2" key="1">
    <citation type="submission" date="2020-04" db="EMBL/GenBank/DDBJ databases">
        <authorList>
            <person name="Zhang T."/>
        </authorList>
    </citation>
    <scope>NUCLEOTIDE SEQUENCE</scope>
    <source>
        <strain evidence="2">HKST-UBA02</strain>
    </source>
</reference>
<dbReference type="EMBL" id="JAGQHS010000043">
    <property type="protein sequence ID" value="MCA9756136.1"/>
    <property type="molecule type" value="Genomic_DNA"/>
</dbReference>
<evidence type="ECO:0000313" key="3">
    <source>
        <dbReference type="Proteomes" id="UP000739538"/>
    </source>
</evidence>
<evidence type="ECO:0000256" key="1">
    <source>
        <dbReference type="SAM" id="SignalP"/>
    </source>
</evidence>
<dbReference type="AlphaFoldDB" id="A0A956ND41"/>
<organism evidence="2 3">
    <name type="scientific">Eiseniibacteriota bacterium</name>
    <dbReference type="NCBI Taxonomy" id="2212470"/>
    <lineage>
        <taxon>Bacteria</taxon>
        <taxon>Candidatus Eiseniibacteriota</taxon>
    </lineage>
</organism>
<dbReference type="Gene3D" id="3.90.10.10">
    <property type="entry name" value="Cytochrome C3"/>
    <property type="match status" value="1"/>
</dbReference>
<sequence>MYRPNRAALVLSLCLASPLVLVGRSLVRAEERPPLGDYIVLSWNDLGMHCMNETHEKFSILPPYNNVYAQLIQRGDANNLPQVINEGVTLEYSIPGNTYSVGKTDFWTYAFDLFGVNLPDDVGLTGKGLTGELDPVSGRFVAEGVPITPFPDATPTTEDPYQQAEIIARDGSGAILAESAPVLPVSTELRCVSSGCHSSEQAILNQHEDEQGFDPNDTPILCASCHASPALGTQGNQEAGYFSRRIHDKHDFLDETLPGIDGCYKCHPGVHARCLRGTMGTDFGLECQDCHGNMRNMARTIEQGRIPWLNEPRCETCHTSQFGEEPGQLYRLSTGHGGVMCSGCHNSPHAIYPSGLDRDNANVVSLQGSAGTLSDCTVCHGVTPNGAGPHGIMSTSGVPEGGNGLESEILNGVQQITIAPNPVVDSARFSIPAGEGDEGKLLVFDASGRTLALFKPHRAGDGSLFVEWQGEGRKGEQVGPGVYFVRWQNGVRKAGGKVVVR</sequence>
<feature type="chain" id="PRO_5037003212" evidence="1">
    <location>
        <begin position="23"/>
        <end position="501"/>
    </location>
</feature>
<dbReference type="InterPro" id="IPR036280">
    <property type="entry name" value="Multihaem_cyt_sf"/>
</dbReference>
<dbReference type="SUPFAM" id="SSF48695">
    <property type="entry name" value="Multiheme cytochromes"/>
    <property type="match status" value="1"/>
</dbReference>
<reference evidence="2" key="2">
    <citation type="journal article" date="2021" name="Microbiome">
        <title>Successional dynamics and alternative stable states in a saline activated sludge microbial community over 9 years.</title>
        <authorList>
            <person name="Wang Y."/>
            <person name="Ye J."/>
            <person name="Ju F."/>
            <person name="Liu L."/>
            <person name="Boyd J.A."/>
            <person name="Deng Y."/>
            <person name="Parks D.H."/>
            <person name="Jiang X."/>
            <person name="Yin X."/>
            <person name="Woodcroft B.J."/>
            <person name="Tyson G.W."/>
            <person name="Hugenholtz P."/>
            <person name="Polz M.F."/>
            <person name="Zhang T."/>
        </authorList>
    </citation>
    <scope>NUCLEOTIDE SEQUENCE</scope>
    <source>
        <strain evidence="2">HKST-UBA02</strain>
    </source>
</reference>
<name>A0A956ND41_UNCEI</name>
<gene>
    <name evidence="2" type="ORF">KDA27_10060</name>
</gene>
<comment type="caution">
    <text evidence="2">The sequence shown here is derived from an EMBL/GenBank/DDBJ whole genome shotgun (WGS) entry which is preliminary data.</text>
</comment>
<proteinExistence type="predicted"/>
<feature type="signal peptide" evidence="1">
    <location>
        <begin position="1"/>
        <end position="22"/>
    </location>
</feature>
<dbReference type="Proteomes" id="UP000739538">
    <property type="component" value="Unassembled WGS sequence"/>
</dbReference>